<dbReference type="EMBL" id="JAIWQS010000003">
    <property type="protein sequence ID" value="KAJ8770926.1"/>
    <property type="molecule type" value="Genomic_DNA"/>
</dbReference>
<comment type="catalytic activity">
    <reaction evidence="4">
        <text>an aldehyde + NAD(+) + H2O = a carboxylate + NADH + 2 H(+)</text>
        <dbReference type="Rhea" id="RHEA:16185"/>
        <dbReference type="ChEBI" id="CHEBI:15377"/>
        <dbReference type="ChEBI" id="CHEBI:15378"/>
        <dbReference type="ChEBI" id="CHEBI:17478"/>
        <dbReference type="ChEBI" id="CHEBI:29067"/>
        <dbReference type="ChEBI" id="CHEBI:57540"/>
        <dbReference type="ChEBI" id="CHEBI:57945"/>
        <dbReference type="EC" id="1.2.1.3"/>
    </reaction>
</comment>
<dbReference type="GO" id="GO:0004029">
    <property type="term" value="F:aldehyde dehydrogenase (NAD+) activity"/>
    <property type="evidence" value="ECO:0007669"/>
    <property type="project" value="UniProtKB-EC"/>
</dbReference>
<evidence type="ECO:0000256" key="6">
    <source>
        <dbReference type="PIRSR" id="PIRSR036492-1"/>
    </source>
</evidence>
<proteinExistence type="inferred from homology"/>
<dbReference type="InterPro" id="IPR012394">
    <property type="entry name" value="Aldehyde_DH_NAD(P)"/>
</dbReference>
<dbReference type="Proteomes" id="UP001159364">
    <property type="component" value="Linkage Group LG03"/>
</dbReference>
<dbReference type="FunFam" id="3.40.605.10:FF:000004">
    <property type="entry name" value="Aldehyde dehydrogenase"/>
    <property type="match status" value="1"/>
</dbReference>
<dbReference type="PANTHER" id="PTHR43570">
    <property type="entry name" value="ALDEHYDE DEHYDROGENASE"/>
    <property type="match status" value="1"/>
</dbReference>
<dbReference type="GO" id="GO:0009414">
    <property type="term" value="P:response to water deprivation"/>
    <property type="evidence" value="ECO:0007669"/>
    <property type="project" value="UniProtKB-ARBA"/>
</dbReference>
<name>A0AAV8TWN2_9ROSI</name>
<dbReference type="GO" id="GO:0006081">
    <property type="term" value="P:aldehyde metabolic process"/>
    <property type="evidence" value="ECO:0007669"/>
    <property type="project" value="InterPro"/>
</dbReference>
<dbReference type="FunFam" id="3.40.309.10:FF:000003">
    <property type="entry name" value="Aldehyde dehydrogenase"/>
    <property type="match status" value="1"/>
</dbReference>
<feature type="domain" description="Aldehyde dehydrogenase" evidence="7">
    <location>
        <begin position="15"/>
        <end position="439"/>
    </location>
</feature>
<evidence type="ECO:0000256" key="3">
    <source>
        <dbReference type="ARBA" id="ARBA00023027"/>
    </source>
</evidence>
<dbReference type="InterPro" id="IPR016161">
    <property type="entry name" value="Ald_DH/histidinol_DH"/>
</dbReference>
<dbReference type="SUPFAM" id="SSF53720">
    <property type="entry name" value="ALDH-like"/>
    <property type="match status" value="1"/>
</dbReference>
<dbReference type="GO" id="GO:0005737">
    <property type="term" value="C:cytoplasm"/>
    <property type="evidence" value="ECO:0007669"/>
    <property type="project" value="TreeGrafter"/>
</dbReference>
<dbReference type="Gene3D" id="3.40.309.10">
    <property type="entry name" value="Aldehyde Dehydrogenase, Chain A, domain 2"/>
    <property type="match status" value="1"/>
</dbReference>
<dbReference type="InterPro" id="IPR015590">
    <property type="entry name" value="Aldehyde_DH_dom"/>
</dbReference>
<dbReference type="InterPro" id="IPR016163">
    <property type="entry name" value="Ald_DH_C"/>
</dbReference>
<dbReference type="GO" id="GO:0009737">
    <property type="term" value="P:response to abscisic acid"/>
    <property type="evidence" value="ECO:0007669"/>
    <property type="project" value="UniProtKB-ARBA"/>
</dbReference>
<feature type="active site" evidence="6">
    <location>
        <position position="251"/>
    </location>
</feature>
<keyword evidence="2 5" id="KW-0560">Oxidoreductase</keyword>
<evidence type="ECO:0000313" key="8">
    <source>
        <dbReference type="EMBL" id="KAJ8770926.1"/>
    </source>
</evidence>
<evidence type="ECO:0000256" key="4">
    <source>
        <dbReference type="ARBA" id="ARBA00049194"/>
    </source>
</evidence>
<protein>
    <recommendedName>
        <fullName evidence="5">Aldehyde dehydrogenase</fullName>
    </recommendedName>
</protein>
<evidence type="ECO:0000256" key="1">
    <source>
        <dbReference type="ARBA" id="ARBA00009986"/>
    </source>
</evidence>
<gene>
    <name evidence="8" type="ORF">K2173_022098</name>
</gene>
<feature type="active site" evidence="6">
    <location>
        <position position="213"/>
    </location>
</feature>
<evidence type="ECO:0000259" key="7">
    <source>
        <dbReference type="Pfam" id="PF00171"/>
    </source>
</evidence>
<comment type="caution">
    <text evidence="8">The sequence shown here is derived from an EMBL/GenBank/DDBJ whole genome shotgun (WGS) entry which is preliminary data.</text>
</comment>
<comment type="similarity">
    <text evidence="1 5">Belongs to the aldehyde dehydrogenase family.</text>
</comment>
<evidence type="ECO:0000256" key="2">
    <source>
        <dbReference type="ARBA" id="ARBA00023002"/>
    </source>
</evidence>
<dbReference type="Gene3D" id="3.40.605.10">
    <property type="entry name" value="Aldehyde Dehydrogenase, Chain A, domain 1"/>
    <property type="match status" value="1"/>
</dbReference>
<keyword evidence="9" id="KW-1185">Reference proteome</keyword>
<dbReference type="AlphaFoldDB" id="A0AAV8TWN2"/>
<dbReference type="Pfam" id="PF00171">
    <property type="entry name" value="Aldedh"/>
    <property type="match status" value="1"/>
</dbReference>
<sequence>MESLQSLECEVKTLKEYFRTGKTKDAAWRQSQLEGLLLFLREKENEIFEALRIDLGKHHLEGYRDEVGTLVKSTIFALKNLKDWMSGKKAKLPLVALLTSAELVAEPLGLVLILSSWNFPFGLSLEPLIGAIAAGNTAVIKPSEMAPACAHLLATRMTTYLDDKAIKVIQGGPDVGEQLLQQKWDKIFFTGSQKVGRIIMSAAVKYLTPVVLEMGGKCPAIVDSLSSSWDREVTVNRIIVSKYGACAGQACIAIDYVLVEKRFAATVVGLMKIMIKKMFGENPRVSNTIARIVNRTHFLRLKNFLKDFAVQNSVVYGGSMDEENLFIEPTILLDPPLDSAVMTEEIFGPLLPVITLERIEDSIEFINSRPKPLAIYAFSNNESLRRRILSETSSGSLVFNDAVIQYAADSLPFGGVGESGTGKYHGKFSFDTFSNYKAVARRSFLTDFWYRFPPWNTNKLLLLERTYNWDYVGLLLVILGLKRTRERAYGL</sequence>
<organism evidence="8 9">
    <name type="scientific">Erythroxylum novogranatense</name>
    <dbReference type="NCBI Taxonomy" id="1862640"/>
    <lineage>
        <taxon>Eukaryota</taxon>
        <taxon>Viridiplantae</taxon>
        <taxon>Streptophyta</taxon>
        <taxon>Embryophyta</taxon>
        <taxon>Tracheophyta</taxon>
        <taxon>Spermatophyta</taxon>
        <taxon>Magnoliopsida</taxon>
        <taxon>eudicotyledons</taxon>
        <taxon>Gunneridae</taxon>
        <taxon>Pentapetalae</taxon>
        <taxon>rosids</taxon>
        <taxon>fabids</taxon>
        <taxon>Malpighiales</taxon>
        <taxon>Erythroxylaceae</taxon>
        <taxon>Erythroxylum</taxon>
    </lineage>
</organism>
<dbReference type="InterPro" id="IPR016162">
    <property type="entry name" value="Ald_DH_N"/>
</dbReference>
<evidence type="ECO:0000313" key="9">
    <source>
        <dbReference type="Proteomes" id="UP001159364"/>
    </source>
</evidence>
<accession>A0AAV8TWN2</accession>
<reference evidence="8 9" key="1">
    <citation type="submission" date="2021-09" db="EMBL/GenBank/DDBJ databases">
        <title>Genomic insights and catalytic innovation underlie evolution of tropane alkaloids biosynthesis.</title>
        <authorList>
            <person name="Wang Y.-J."/>
            <person name="Tian T."/>
            <person name="Huang J.-P."/>
            <person name="Huang S.-X."/>
        </authorList>
    </citation>
    <scope>NUCLEOTIDE SEQUENCE [LARGE SCALE GENOMIC DNA]</scope>
    <source>
        <strain evidence="8">KIB-2018</strain>
        <tissue evidence="8">Leaf</tissue>
    </source>
</reference>
<dbReference type="PIRSF" id="PIRSF036492">
    <property type="entry name" value="ALDH"/>
    <property type="match status" value="1"/>
</dbReference>
<evidence type="ECO:0000256" key="5">
    <source>
        <dbReference type="PIRNR" id="PIRNR036492"/>
    </source>
</evidence>
<keyword evidence="3" id="KW-0520">NAD</keyword>
<dbReference type="PANTHER" id="PTHR43570:SF30">
    <property type="entry name" value="ALDEHYDE DEHYDROGENASE"/>
    <property type="match status" value="1"/>
</dbReference>